<name>A0A4Q0V8E1_CLOTA</name>
<dbReference type="SUPFAM" id="SSF52540">
    <property type="entry name" value="P-loop containing nucleoside triphosphate hydrolases"/>
    <property type="match status" value="1"/>
</dbReference>
<dbReference type="SMART" id="SM00382">
    <property type="entry name" value="AAA"/>
    <property type="match status" value="1"/>
</dbReference>
<reference evidence="6 7" key="1">
    <citation type="submission" date="2018-06" db="EMBL/GenBank/DDBJ databases">
        <title>Genome conservation of Clostridium tetani.</title>
        <authorList>
            <person name="Bruggemann H."/>
            <person name="Popoff M.R."/>
        </authorList>
    </citation>
    <scope>NUCLEOTIDE SEQUENCE [LARGE SCALE GENOMIC DNA]</scope>
    <source>
        <strain evidence="6 7">2017.061</strain>
    </source>
</reference>
<dbReference type="PROSITE" id="PS00211">
    <property type="entry name" value="ABC_TRANSPORTER_1"/>
    <property type="match status" value="1"/>
</dbReference>
<dbReference type="RefSeq" id="WP_129031029.1">
    <property type="nucleotide sequence ID" value="NZ_QMAP01000020.1"/>
</dbReference>
<evidence type="ECO:0000256" key="1">
    <source>
        <dbReference type="ARBA" id="ARBA00005417"/>
    </source>
</evidence>
<accession>A0A4Q0V8E1</accession>
<evidence type="ECO:0000259" key="5">
    <source>
        <dbReference type="PROSITE" id="PS50893"/>
    </source>
</evidence>
<evidence type="ECO:0000256" key="4">
    <source>
        <dbReference type="ARBA" id="ARBA00022840"/>
    </source>
</evidence>
<keyword evidence="2" id="KW-0813">Transport</keyword>
<dbReference type="InterPro" id="IPR027417">
    <property type="entry name" value="P-loop_NTPase"/>
</dbReference>
<dbReference type="FunFam" id="3.40.50.300:FF:000032">
    <property type="entry name" value="Export ABC transporter ATP-binding protein"/>
    <property type="match status" value="1"/>
</dbReference>
<dbReference type="PROSITE" id="PS50893">
    <property type="entry name" value="ABC_TRANSPORTER_2"/>
    <property type="match status" value="1"/>
</dbReference>
<dbReference type="GO" id="GO:0022857">
    <property type="term" value="F:transmembrane transporter activity"/>
    <property type="evidence" value="ECO:0007669"/>
    <property type="project" value="UniProtKB-ARBA"/>
</dbReference>
<dbReference type="PANTHER" id="PTHR42798">
    <property type="entry name" value="LIPOPROTEIN-RELEASING SYSTEM ATP-BINDING PROTEIN LOLD"/>
    <property type="match status" value="1"/>
</dbReference>
<evidence type="ECO:0000256" key="3">
    <source>
        <dbReference type="ARBA" id="ARBA00022741"/>
    </source>
</evidence>
<dbReference type="Proteomes" id="UP000290921">
    <property type="component" value="Unassembled WGS sequence"/>
</dbReference>
<dbReference type="Pfam" id="PF00005">
    <property type="entry name" value="ABC_tran"/>
    <property type="match status" value="1"/>
</dbReference>
<organism evidence="6 7">
    <name type="scientific">Clostridium tetani</name>
    <dbReference type="NCBI Taxonomy" id="1513"/>
    <lineage>
        <taxon>Bacteria</taxon>
        <taxon>Bacillati</taxon>
        <taxon>Bacillota</taxon>
        <taxon>Clostridia</taxon>
        <taxon>Eubacteriales</taxon>
        <taxon>Clostridiaceae</taxon>
        <taxon>Clostridium</taxon>
    </lineage>
</organism>
<dbReference type="GO" id="GO:0005524">
    <property type="term" value="F:ATP binding"/>
    <property type="evidence" value="ECO:0007669"/>
    <property type="project" value="UniProtKB-KW"/>
</dbReference>
<dbReference type="CDD" id="cd03255">
    <property type="entry name" value="ABC_MJ0796_LolCDE_FtsE"/>
    <property type="match status" value="1"/>
</dbReference>
<dbReference type="EMBL" id="QMAP01000020">
    <property type="protein sequence ID" value="RXI44165.1"/>
    <property type="molecule type" value="Genomic_DNA"/>
</dbReference>
<feature type="domain" description="ABC transporter" evidence="5">
    <location>
        <begin position="4"/>
        <end position="235"/>
    </location>
</feature>
<protein>
    <submittedName>
        <fullName evidence="6">ABC transporter ATP-binding protein</fullName>
    </submittedName>
</protein>
<dbReference type="AlphaFoldDB" id="A0A4Q0V8E1"/>
<dbReference type="GO" id="GO:0016887">
    <property type="term" value="F:ATP hydrolysis activity"/>
    <property type="evidence" value="ECO:0007669"/>
    <property type="project" value="InterPro"/>
</dbReference>
<evidence type="ECO:0000313" key="6">
    <source>
        <dbReference type="EMBL" id="RXI44165.1"/>
    </source>
</evidence>
<keyword evidence="3" id="KW-0547">Nucleotide-binding</keyword>
<dbReference type="Gene3D" id="3.40.50.300">
    <property type="entry name" value="P-loop containing nucleotide triphosphate hydrolases"/>
    <property type="match status" value="1"/>
</dbReference>
<sequence length="235" mass="26351">MSYIQLIDIVKEYGDKQEIVHALNKININIEKGEMIAILGTSGSGKSTLLNLIGCLDKSTSGKYIFDSKDITKCNDKDLSIIRNTKIGFIFQTFSLITEYNVIENVELPLLYRNLLLGNTKKLDNHEIKNLALKYLKKVGMDKYINKKVTKLSGGQQQRVAIARALVNEPDIILADEPTGSLDKKNSFNIINILKDINNTNNTTVIIVTHDEEIAKLCKKIIRIEDGVIIESISL</sequence>
<dbReference type="InterPro" id="IPR017911">
    <property type="entry name" value="MacB-like_ATP-bd"/>
</dbReference>
<evidence type="ECO:0000256" key="2">
    <source>
        <dbReference type="ARBA" id="ARBA00022448"/>
    </source>
</evidence>
<proteinExistence type="inferred from homology"/>
<dbReference type="InterPro" id="IPR017871">
    <property type="entry name" value="ABC_transporter-like_CS"/>
</dbReference>
<comment type="caution">
    <text evidence="6">The sequence shown here is derived from an EMBL/GenBank/DDBJ whole genome shotgun (WGS) entry which is preliminary data.</text>
</comment>
<keyword evidence="4 6" id="KW-0067">ATP-binding</keyword>
<gene>
    <name evidence="6" type="ORF">DP130_13610</name>
</gene>
<evidence type="ECO:0000313" key="7">
    <source>
        <dbReference type="Proteomes" id="UP000290921"/>
    </source>
</evidence>
<dbReference type="InterPro" id="IPR003439">
    <property type="entry name" value="ABC_transporter-like_ATP-bd"/>
</dbReference>
<dbReference type="GO" id="GO:0098796">
    <property type="term" value="C:membrane protein complex"/>
    <property type="evidence" value="ECO:0007669"/>
    <property type="project" value="UniProtKB-ARBA"/>
</dbReference>
<comment type="similarity">
    <text evidence="1">Belongs to the ABC transporter superfamily.</text>
</comment>
<dbReference type="InterPro" id="IPR003593">
    <property type="entry name" value="AAA+_ATPase"/>
</dbReference>
<dbReference type="PANTHER" id="PTHR42798:SF6">
    <property type="entry name" value="CELL DIVISION ATP-BINDING PROTEIN FTSE"/>
    <property type="match status" value="1"/>
</dbReference>